<dbReference type="OrthoDB" id="6286374at2"/>
<name>A0A4Y9S923_9BURK</name>
<sequence>MFGSTVLEVAIGMTFCYGFVGLLVSTLQEAIAAALHLRARTLLKGIRTMLNDPDFSGLARNLYAHALVNPRDDGSATDPHELRHKPSYIDPKHFAIALIDTLQTIPGNFEQLGRDIDLVQDPQVRGALRSMYLRAHGSLPVFQDNAARWFDNTMERVSGAYKRKSLAISLFISLAIAVAFNIDSVHLFQTLWTQPTLTAQLKAMPPTAIDGATLASLRTLPVGWQALPVWDTSMLVRLSGWLLTAASSLFGAPFWFDLFQRLIHMRGTGDKPGSKP</sequence>
<keyword evidence="1" id="KW-0472">Membrane</keyword>
<keyword evidence="1" id="KW-0812">Transmembrane</keyword>
<evidence type="ECO:0000313" key="3">
    <source>
        <dbReference type="Proteomes" id="UP000298438"/>
    </source>
</evidence>
<organism evidence="2 3">
    <name type="scientific">Zemynaea arenosa</name>
    <dbReference type="NCBI Taxonomy" id="2561931"/>
    <lineage>
        <taxon>Bacteria</taxon>
        <taxon>Pseudomonadati</taxon>
        <taxon>Pseudomonadota</taxon>
        <taxon>Betaproteobacteria</taxon>
        <taxon>Burkholderiales</taxon>
        <taxon>Oxalobacteraceae</taxon>
        <taxon>Telluria group</taxon>
        <taxon>Zemynaea</taxon>
    </lineage>
</organism>
<gene>
    <name evidence="2" type="ORF">E4L96_13485</name>
</gene>
<feature type="transmembrane region" description="Helical" evidence="1">
    <location>
        <begin position="12"/>
        <end position="37"/>
    </location>
</feature>
<evidence type="ECO:0000256" key="1">
    <source>
        <dbReference type="SAM" id="Phobius"/>
    </source>
</evidence>
<dbReference type="RefSeq" id="WP_135207749.1">
    <property type="nucleotide sequence ID" value="NZ_SPVF01000166.1"/>
</dbReference>
<reference evidence="2 3" key="1">
    <citation type="submission" date="2019-03" db="EMBL/GenBank/DDBJ databases">
        <title>Draft Genome Sequence of Massilia arenosa sp. nov., a Novel Massilia Species Isolated from a Sandy-loam Maize Soil.</title>
        <authorList>
            <person name="Raths R."/>
            <person name="Peta V."/>
            <person name="Bucking H."/>
        </authorList>
    </citation>
    <scope>NUCLEOTIDE SEQUENCE [LARGE SCALE GENOMIC DNA]</scope>
    <source>
        <strain evidence="2 3">MC02</strain>
    </source>
</reference>
<comment type="caution">
    <text evidence="2">The sequence shown here is derived from an EMBL/GenBank/DDBJ whole genome shotgun (WGS) entry which is preliminary data.</text>
</comment>
<feature type="transmembrane region" description="Helical" evidence="1">
    <location>
        <begin position="238"/>
        <end position="256"/>
    </location>
</feature>
<evidence type="ECO:0000313" key="2">
    <source>
        <dbReference type="EMBL" id="TFW18194.1"/>
    </source>
</evidence>
<dbReference type="AlphaFoldDB" id="A0A4Y9S923"/>
<proteinExistence type="predicted"/>
<dbReference type="EMBL" id="SPVF01000166">
    <property type="protein sequence ID" value="TFW18194.1"/>
    <property type="molecule type" value="Genomic_DNA"/>
</dbReference>
<feature type="transmembrane region" description="Helical" evidence="1">
    <location>
        <begin position="165"/>
        <end position="182"/>
    </location>
</feature>
<keyword evidence="3" id="KW-1185">Reference proteome</keyword>
<accession>A0A4Y9S923</accession>
<protein>
    <submittedName>
        <fullName evidence="2">Uncharacterized protein</fullName>
    </submittedName>
</protein>
<keyword evidence="1" id="KW-1133">Transmembrane helix</keyword>
<dbReference type="Proteomes" id="UP000298438">
    <property type="component" value="Unassembled WGS sequence"/>
</dbReference>